<evidence type="ECO:0000256" key="1">
    <source>
        <dbReference type="SAM" id="SignalP"/>
    </source>
</evidence>
<feature type="signal peptide" evidence="1">
    <location>
        <begin position="1"/>
        <end position="23"/>
    </location>
</feature>
<comment type="caution">
    <text evidence="2">The sequence shown here is derived from an EMBL/GenBank/DDBJ whole genome shotgun (WGS) entry which is preliminary data.</text>
</comment>
<dbReference type="EMBL" id="JAXCLA010000013">
    <property type="protein sequence ID" value="MDY0749016.1"/>
    <property type="molecule type" value="Genomic_DNA"/>
</dbReference>
<dbReference type="InterPro" id="IPR025737">
    <property type="entry name" value="FApF"/>
</dbReference>
<evidence type="ECO:0000313" key="3">
    <source>
        <dbReference type="Proteomes" id="UP001285263"/>
    </source>
</evidence>
<keyword evidence="3" id="KW-1185">Reference proteome</keyword>
<keyword evidence="1" id="KW-0732">Signal</keyword>
<reference evidence="2 3" key="1">
    <citation type="submission" date="2023-11" db="EMBL/GenBank/DDBJ databases">
        <title>Paucibacter sp. nov., isolated from fresh soil in Korea.</title>
        <authorList>
            <person name="Le N.T.T."/>
        </authorList>
    </citation>
    <scope>NUCLEOTIDE SEQUENCE [LARGE SCALE GENOMIC DNA]</scope>
    <source>
        <strain evidence="2 3">R3-3</strain>
    </source>
</reference>
<dbReference type="Pfam" id="PF13557">
    <property type="entry name" value="Phenol_MetA_deg"/>
    <property type="match status" value="1"/>
</dbReference>
<name>A0ABU5DRR8_9BURK</name>
<dbReference type="RefSeq" id="WP_320426983.1">
    <property type="nucleotide sequence ID" value="NZ_JAXCLA010000013.1"/>
</dbReference>
<gene>
    <name evidence="2" type="ORF">SNE35_31245</name>
</gene>
<evidence type="ECO:0000313" key="2">
    <source>
        <dbReference type="EMBL" id="MDY0749016.1"/>
    </source>
</evidence>
<sequence>MAPLTFIRCAACTLCCAAGAASALEGGVDTYGLGAEGTLAGALPPTGLYGIVYQNHYQARRLADDSGHSAIPGFRLYADSVTPRLILMTDTTLAGGQLGYYALMPLVDLRVSVPGKSDSRTGKGDLLMAPLLAYHSGMFHWGYALEFVMPVGDYDRNRLANIGRNYFSLRPIFGWSFHDPEGWDASTKMSLTFNRRNGDTDYRSGSYFAGDYNIGYRVRPHLRIGLEGYFLSQFSDDKLNGAVVSNDGNRAQVFGVGGGVQYEAPSGWSVEGKVVKDTSVRNRADGTSLWIRAAWRF</sequence>
<dbReference type="Proteomes" id="UP001285263">
    <property type="component" value="Unassembled WGS sequence"/>
</dbReference>
<feature type="chain" id="PRO_5046786635" evidence="1">
    <location>
        <begin position="24"/>
        <end position="297"/>
    </location>
</feature>
<accession>A0ABU5DRR8</accession>
<organism evidence="2 3">
    <name type="scientific">Roseateles agri</name>
    <dbReference type="NCBI Taxonomy" id="3098619"/>
    <lineage>
        <taxon>Bacteria</taxon>
        <taxon>Pseudomonadati</taxon>
        <taxon>Pseudomonadota</taxon>
        <taxon>Betaproteobacteria</taxon>
        <taxon>Burkholderiales</taxon>
        <taxon>Sphaerotilaceae</taxon>
        <taxon>Roseateles</taxon>
    </lineage>
</organism>
<protein>
    <submittedName>
        <fullName evidence="2">Transporter</fullName>
    </submittedName>
</protein>
<proteinExistence type="predicted"/>